<evidence type="ECO:0008006" key="4">
    <source>
        <dbReference type="Google" id="ProtNLM"/>
    </source>
</evidence>
<proteinExistence type="predicted"/>
<protein>
    <recommendedName>
        <fullName evidence="4">Rna-directed dna polymerase from mobile element jockey-like</fullName>
    </recommendedName>
</protein>
<accession>A0A2I0UU94</accession>
<evidence type="ECO:0000256" key="1">
    <source>
        <dbReference type="SAM" id="MobiDB-lite"/>
    </source>
</evidence>
<evidence type="ECO:0000313" key="2">
    <source>
        <dbReference type="EMBL" id="PKU49588.1"/>
    </source>
</evidence>
<dbReference type="EMBL" id="KZ505636">
    <property type="protein sequence ID" value="PKU49588.1"/>
    <property type="molecule type" value="Genomic_DNA"/>
</dbReference>
<dbReference type="OrthoDB" id="416454at2759"/>
<evidence type="ECO:0000313" key="3">
    <source>
        <dbReference type="Proteomes" id="UP000233556"/>
    </source>
</evidence>
<organism evidence="2 3">
    <name type="scientific">Limosa lapponica baueri</name>
    <dbReference type="NCBI Taxonomy" id="1758121"/>
    <lineage>
        <taxon>Eukaryota</taxon>
        <taxon>Metazoa</taxon>
        <taxon>Chordata</taxon>
        <taxon>Craniata</taxon>
        <taxon>Vertebrata</taxon>
        <taxon>Euteleostomi</taxon>
        <taxon>Archelosauria</taxon>
        <taxon>Archosauria</taxon>
        <taxon>Dinosauria</taxon>
        <taxon>Saurischia</taxon>
        <taxon>Theropoda</taxon>
        <taxon>Coelurosauria</taxon>
        <taxon>Aves</taxon>
        <taxon>Neognathae</taxon>
        <taxon>Neoaves</taxon>
        <taxon>Charadriiformes</taxon>
        <taxon>Scolopacidae</taxon>
        <taxon>Limosa</taxon>
    </lineage>
</organism>
<gene>
    <name evidence="2" type="ORF">llap_141</name>
</gene>
<sequence>MLLNIFINNLDDGIESTLTTFLDDTKLGAEVNMSGGRAILQRHLDWLEDWSSKNYIKFNKVKCKVLHLGQDNQNIQYWLGSVWLGSRVAERDLEVLVDNKLTSAPLQQQRQIRSWAASTGALLAERCDHPTLLSAFWAAPGGLCPVLASTIQERHEQNGEGPREDHKNNQRAEEPAL</sequence>
<reference evidence="3" key="1">
    <citation type="submission" date="2017-11" db="EMBL/GenBank/DDBJ databases">
        <authorList>
            <person name="Lima N.C."/>
            <person name="Parody-Merino A.M."/>
            <person name="Battley P.F."/>
            <person name="Fidler A.E."/>
            <person name="Prosdocimi F."/>
        </authorList>
    </citation>
    <scope>NUCLEOTIDE SEQUENCE [LARGE SCALE GENOMIC DNA]</scope>
</reference>
<keyword evidence="3" id="KW-1185">Reference proteome</keyword>
<feature type="region of interest" description="Disordered" evidence="1">
    <location>
        <begin position="154"/>
        <end position="177"/>
    </location>
</feature>
<name>A0A2I0UU94_LIMLA</name>
<dbReference type="AlphaFoldDB" id="A0A2I0UU94"/>
<reference evidence="3" key="2">
    <citation type="submission" date="2017-12" db="EMBL/GenBank/DDBJ databases">
        <title>Genome sequence of the Bar-tailed Godwit (Limosa lapponica baueri).</title>
        <authorList>
            <person name="Lima N.C.B."/>
            <person name="Parody-Merino A.M."/>
            <person name="Battley P.F."/>
            <person name="Fidler A.E."/>
            <person name="Prosdocimi F."/>
        </authorList>
    </citation>
    <scope>NUCLEOTIDE SEQUENCE [LARGE SCALE GENOMIC DNA]</scope>
</reference>
<dbReference type="Proteomes" id="UP000233556">
    <property type="component" value="Unassembled WGS sequence"/>
</dbReference>
<dbReference type="PANTHER" id="PTHR33332">
    <property type="entry name" value="REVERSE TRANSCRIPTASE DOMAIN-CONTAINING PROTEIN"/>
    <property type="match status" value="1"/>
</dbReference>